<gene>
    <name evidence="1" type="ORF">WCV66_17370</name>
</gene>
<evidence type="ECO:0008006" key="3">
    <source>
        <dbReference type="Google" id="ProtNLM"/>
    </source>
</evidence>
<reference evidence="1 2" key="1">
    <citation type="submission" date="2024-02" db="EMBL/GenBank/DDBJ databases">
        <title>Seven novel Bacillus-like species.</title>
        <authorList>
            <person name="Liu G."/>
        </authorList>
    </citation>
    <scope>NUCLEOTIDE SEQUENCE [LARGE SCALE GENOMIC DNA]</scope>
    <source>
        <strain evidence="1 2">FJAT-53654</strain>
    </source>
</reference>
<dbReference type="EMBL" id="CP147403">
    <property type="protein sequence ID" value="WXB87011.1"/>
    <property type="molecule type" value="Genomic_DNA"/>
</dbReference>
<accession>A0ABZ2MNR9</accession>
<proteinExistence type="predicted"/>
<evidence type="ECO:0000313" key="1">
    <source>
        <dbReference type="EMBL" id="WXB87011.1"/>
    </source>
</evidence>
<evidence type="ECO:0000313" key="2">
    <source>
        <dbReference type="Proteomes" id="UP001368328"/>
    </source>
</evidence>
<sequence>MLCWESPMKRRRLFYGRTKQKKRNEDGIQPAILSMNMVRKNIQMNGEEIKA</sequence>
<organism evidence="1 2">
    <name type="scientific">Metabacillus rhizosphaerae</name>
    <dbReference type="NCBI Taxonomy" id="3117747"/>
    <lineage>
        <taxon>Bacteria</taxon>
        <taxon>Bacillati</taxon>
        <taxon>Bacillota</taxon>
        <taxon>Bacilli</taxon>
        <taxon>Bacillales</taxon>
        <taxon>Bacillaceae</taxon>
        <taxon>Metabacillus</taxon>
    </lineage>
</organism>
<dbReference type="Proteomes" id="UP001368328">
    <property type="component" value="Chromosome"/>
</dbReference>
<name>A0ABZ2MNR9_9BACI</name>
<dbReference type="RefSeq" id="WP_338786282.1">
    <property type="nucleotide sequence ID" value="NZ_CP147403.1"/>
</dbReference>
<protein>
    <recommendedName>
        <fullName evidence="3">Transposase</fullName>
    </recommendedName>
</protein>
<keyword evidence="2" id="KW-1185">Reference proteome</keyword>